<keyword evidence="1" id="KW-1133">Transmembrane helix</keyword>
<accession>A0A290YZ92</accession>
<keyword evidence="3" id="KW-1185">Reference proteome</keyword>
<reference evidence="2" key="1">
    <citation type="submission" date="2017-09" db="EMBL/GenBank/DDBJ databases">
        <title>Complete Genome Sequence of ansamitocin-producing Bacterium Actinosynnema pretiosum X47.</title>
        <authorList>
            <person name="Cao G."/>
            <person name="Zong G."/>
            <person name="Zhong C."/>
            <person name="Fu J."/>
        </authorList>
    </citation>
    <scope>NUCLEOTIDE SEQUENCE [LARGE SCALE GENOMIC DNA]</scope>
    <source>
        <strain evidence="2">X47</strain>
    </source>
</reference>
<dbReference type="Proteomes" id="UP000218505">
    <property type="component" value="Chromosome"/>
</dbReference>
<sequence>METWRVVATGAFIVGGLVLVLVGMAQVRDRVRRRSERDAKHAQVLRAALVGLVAVAAVALLIALWLPSTVAWALVAATALAIVFLTTAD</sequence>
<gene>
    <name evidence="2" type="ORF">CNX65_01130</name>
</gene>
<proteinExistence type="predicted"/>
<protein>
    <recommendedName>
        <fullName evidence="4">Integral membrane protein</fullName>
    </recommendedName>
</protein>
<dbReference type="KEGG" id="apre:CNX65_01130"/>
<dbReference type="RefSeq" id="WP_012782871.1">
    <property type="nucleotide sequence ID" value="NZ_CP023445.1"/>
</dbReference>
<dbReference type="EMBL" id="CP023445">
    <property type="protein sequence ID" value="ATE52060.1"/>
    <property type="molecule type" value="Genomic_DNA"/>
</dbReference>
<feature type="transmembrane region" description="Helical" evidence="1">
    <location>
        <begin position="44"/>
        <end position="64"/>
    </location>
</feature>
<keyword evidence="1" id="KW-0472">Membrane</keyword>
<organism evidence="2 3">
    <name type="scientific">Actinosynnema pretiosum</name>
    <dbReference type="NCBI Taxonomy" id="42197"/>
    <lineage>
        <taxon>Bacteria</taxon>
        <taxon>Bacillati</taxon>
        <taxon>Actinomycetota</taxon>
        <taxon>Actinomycetes</taxon>
        <taxon>Pseudonocardiales</taxon>
        <taxon>Pseudonocardiaceae</taxon>
        <taxon>Actinosynnema</taxon>
    </lineage>
</organism>
<feature type="transmembrane region" description="Helical" evidence="1">
    <location>
        <begin position="70"/>
        <end position="88"/>
    </location>
</feature>
<dbReference type="AlphaFoldDB" id="A0A290YZ92"/>
<evidence type="ECO:0000313" key="3">
    <source>
        <dbReference type="Proteomes" id="UP000218505"/>
    </source>
</evidence>
<feature type="transmembrane region" description="Helical" evidence="1">
    <location>
        <begin position="6"/>
        <end position="24"/>
    </location>
</feature>
<evidence type="ECO:0000256" key="1">
    <source>
        <dbReference type="SAM" id="Phobius"/>
    </source>
</evidence>
<keyword evidence="1" id="KW-0812">Transmembrane</keyword>
<evidence type="ECO:0008006" key="4">
    <source>
        <dbReference type="Google" id="ProtNLM"/>
    </source>
</evidence>
<name>A0A290YZ92_9PSEU</name>
<evidence type="ECO:0000313" key="2">
    <source>
        <dbReference type="EMBL" id="ATE52060.1"/>
    </source>
</evidence>